<feature type="domain" description="C2H2-type" evidence="2">
    <location>
        <begin position="64"/>
        <end position="85"/>
    </location>
</feature>
<accession>A0AAV3YJM6</accession>
<organism evidence="3 4">
    <name type="scientific">Plakobranchus ocellatus</name>
    <dbReference type="NCBI Taxonomy" id="259542"/>
    <lineage>
        <taxon>Eukaryota</taxon>
        <taxon>Metazoa</taxon>
        <taxon>Spiralia</taxon>
        <taxon>Lophotrochozoa</taxon>
        <taxon>Mollusca</taxon>
        <taxon>Gastropoda</taxon>
        <taxon>Heterobranchia</taxon>
        <taxon>Euthyneura</taxon>
        <taxon>Panpulmonata</taxon>
        <taxon>Sacoglossa</taxon>
        <taxon>Placobranchoidea</taxon>
        <taxon>Plakobranchidae</taxon>
        <taxon>Plakobranchus</taxon>
    </lineage>
</organism>
<dbReference type="EMBL" id="BLXT01000981">
    <property type="protein sequence ID" value="GFN82488.1"/>
    <property type="molecule type" value="Genomic_DNA"/>
</dbReference>
<feature type="compositionally biased region" description="Basic residues" evidence="1">
    <location>
        <begin position="7"/>
        <end position="17"/>
    </location>
</feature>
<dbReference type="InterPro" id="IPR013087">
    <property type="entry name" value="Znf_C2H2_type"/>
</dbReference>
<dbReference type="Proteomes" id="UP000735302">
    <property type="component" value="Unassembled WGS sequence"/>
</dbReference>
<name>A0AAV3YJM6_9GAST</name>
<reference evidence="3 4" key="1">
    <citation type="journal article" date="2021" name="Elife">
        <title>Chloroplast acquisition without the gene transfer in kleptoplastic sea slugs, Plakobranchus ocellatus.</title>
        <authorList>
            <person name="Maeda T."/>
            <person name="Takahashi S."/>
            <person name="Yoshida T."/>
            <person name="Shimamura S."/>
            <person name="Takaki Y."/>
            <person name="Nagai Y."/>
            <person name="Toyoda A."/>
            <person name="Suzuki Y."/>
            <person name="Arimoto A."/>
            <person name="Ishii H."/>
            <person name="Satoh N."/>
            <person name="Nishiyama T."/>
            <person name="Hasebe M."/>
            <person name="Maruyama T."/>
            <person name="Minagawa J."/>
            <person name="Obokata J."/>
            <person name="Shigenobu S."/>
        </authorList>
    </citation>
    <scope>NUCLEOTIDE SEQUENCE [LARGE SCALE GENOMIC DNA]</scope>
</reference>
<evidence type="ECO:0000313" key="4">
    <source>
        <dbReference type="Proteomes" id="UP000735302"/>
    </source>
</evidence>
<comment type="caution">
    <text evidence="3">The sequence shown here is derived from an EMBL/GenBank/DDBJ whole genome shotgun (WGS) entry which is preliminary data.</text>
</comment>
<keyword evidence="4" id="KW-1185">Reference proteome</keyword>
<protein>
    <recommendedName>
        <fullName evidence="2">C2H2-type domain-containing protein</fullName>
    </recommendedName>
</protein>
<feature type="compositionally biased region" description="Polar residues" evidence="1">
    <location>
        <begin position="26"/>
        <end position="41"/>
    </location>
</feature>
<gene>
    <name evidence="3" type="ORF">PoB_000899400</name>
</gene>
<feature type="region of interest" description="Disordered" evidence="1">
    <location>
        <begin position="1"/>
        <end position="45"/>
    </location>
</feature>
<evidence type="ECO:0000256" key="1">
    <source>
        <dbReference type="SAM" id="MobiDB-lite"/>
    </source>
</evidence>
<dbReference type="PROSITE" id="PS00028">
    <property type="entry name" value="ZINC_FINGER_C2H2_1"/>
    <property type="match status" value="1"/>
</dbReference>
<proteinExistence type="predicted"/>
<evidence type="ECO:0000259" key="2">
    <source>
        <dbReference type="PROSITE" id="PS00028"/>
    </source>
</evidence>
<evidence type="ECO:0000313" key="3">
    <source>
        <dbReference type="EMBL" id="GFN82488.1"/>
    </source>
</evidence>
<dbReference type="AlphaFoldDB" id="A0AAV3YJM6"/>
<sequence length="116" mass="13207">MTSGKQQVHKGRGKHKIGGNGRHLQKATSCSGWTKPPSNQNKIRDMQYDKFCPKVSNEDKARTCPKCALYFPSVASMKRHKKSVHQKAGAANEDEEVLHVSDEHLFVLMMKMERKR</sequence>